<gene>
    <name evidence="1" type="ORF">IOK49_00085</name>
</gene>
<evidence type="ECO:0000313" key="2">
    <source>
        <dbReference type="Proteomes" id="UP000652307"/>
    </source>
</evidence>
<dbReference type="SUPFAM" id="SSF56784">
    <property type="entry name" value="HAD-like"/>
    <property type="match status" value="1"/>
</dbReference>
<reference evidence="1" key="1">
    <citation type="submission" date="2020-10" db="EMBL/GenBank/DDBJ databases">
        <title>Fervidococcus fontis strain 3639Fd - the first crenarchaeon capable of growth on lipids.</title>
        <authorList>
            <person name="Kochetkova T.V."/>
            <person name="Elcheninov A.G."/>
            <person name="Toschakov S.V."/>
            <person name="Kublanov I.V."/>
        </authorList>
    </citation>
    <scope>NUCLEOTIDE SEQUENCE</scope>
    <source>
        <strain evidence="1">3639Fd</strain>
    </source>
</reference>
<dbReference type="InterPro" id="IPR023214">
    <property type="entry name" value="HAD_sf"/>
</dbReference>
<dbReference type="PANTHER" id="PTHR10000">
    <property type="entry name" value="PHOSPHOSERINE PHOSPHATASE"/>
    <property type="match status" value="1"/>
</dbReference>
<dbReference type="EMBL" id="JADEZV010000001">
    <property type="protein sequence ID" value="MBE9390489.1"/>
    <property type="molecule type" value="Genomic_DNA"/>
</dbReference>
<dbReference type="RefSeq" id="WP_014558258.1">
    <property type="nucleotide sequence ID" value="NZ_DSFH01000051.1"/>
</dbReference>
<accession>A0A843AFU8</accession>
<dbReference type="GO" id="GO:0000287">
    <property type="term" value="F:magnesium ion binding"/>
    <property type="evidence" value="ECO:0007669"/>
    <property type="project" value="TreeGrafter"/>
</dbReference>
<evidence type="ECO:0000313" key="1">
    <source>
        <dbReference type="EMBL" id="MBE9390489.1"/>
    </source>
</evidence>
<dbReference type="GO" id="GO:0005829">
    <property type="term" value="C:cytosol"/>
    <property type="evidence" value="ECO:0007669"/>
    <property type="project" value="TreeGrafter"/>
</dbReference>
<dbReference type="AlphaFoldDB" id="A0A843AFU8"/>
<dbReference type="PANTHER" id="PTHR10000:SF8">
    <property type="entry name" value="HAD SUPERFAMILY HYDROLASE-LIKE, TYPE 3"/>
    <property type="match status" value="1"/>
</dbReference>
<dbReference type="GO" id="GO:0016791">
    <property type="term" value="F:phosphatase activity"/>
    <property type="evidence" value="ECO:0007669"/>
    <property type="project" value="UniProtKB-ARBA"/>
</dbReference>
<dbReference type="Gene3D" id="3.30.1240.10">
    <property type="match status" value="1"/>
</dbReference>
<dbReference type="Gene3D" id="3.40.50.1000">
    <property type="entry name" value="HAD superfamily/HAD-like"/>
    <property type="match status" value="2"/>
</dbReference>
<organism evidence="1 2">
    <name type="scientific">Fervidicoccus fontis</name>
    <dbReference type="NCBI Taxonomy" id="683846"/>
    <lineage>
        <taxon>Archaea</taxon>
        <taxon>Thermoproteota</taxon>
        <taxon>Thermoprotei</taxon>
        <taxon>Fervidicoccales</taxon>
        <taxon>Fervidicoccaceae</taxon>
        <taxon>Fervidicoccus</taxon>
    </lineage>
</organism>
<dbReference type="OMA" id="MADEECL"/>
<dbReference type="InterPro" id="IPR036412">
    <property type="entry name" value="HAD-like_sf"/>
</dbReference>
<keyword evidence="1" id="KW-0378">Hydrolase</keyword>
<dbReference type="Pfam" id="PF08282">
    <property type="entry name" value="Hydrolase_3"/>
    <property type="match status" value="1"/>
</dbReference>
<name>A0A843AFU8_9CREN</name>
<protein>
    <submittedName>
        <fullName evidence="1">HAD hydrolase family protein</fullName>
    </submittedName>
</protein>
<dbReference type="Proteomes" id="UP000652307">
    <property type="component" value="Unassembled WGS sequence"/>
</dbReference>
<comment type="caution">
    <text evidence="1">The sequence shown here is derived from an EMBL/GenBank/DDBJ whole genome shotgun (WGS) entry which is preliminary data.</text>
</comment>
<proteinExistence type="predicted"/>
<sequence>MTELSVIDMDREEVEALVFDYDGTLSPIGSEAGVSRELLDILNLLKNMYKLIVASTRDCRFLMEKIGFFDAFVCSNGLEAIIGDVVVHKKGVLQIERTKKLEELKKMADEECLKVEEKMSLDGKLIGLGISWRRCGEKPNCIDEIIREAIRGELVIEWYQRPFVEVYVDKAGKMEGLKIANAILNIERFAYFGDSESDLESLKNASISVFVRNSYNSHLNPPTTYTVNEGELSSFLAKKFAR</sequence>